<organism evidence="21 22">
    <name type="scientific">Trichoglossum hirsutum</name>
    <dbReference type="NCBI Taxonomy" id="265104"/>
    <lineage>
        <taxon>Eukaryota</taxon>
        <taxon>Fungi</taxon>
        <taxon>Dikarya</taxon>
        <taxon>Ascomycota</taxon>
        <taxon>Pezizomycotina</taxon>
        <taxon>Geoglossomycetes</taxon>
        <taxon>Geoglossales</taxon>
        <taxon>Geoglossaceae</taxon>
        <taxon>Trichoglossum</taxon>
    </lineage>
</organism>
<feature type="region of interest" description="Disordered" evidence="15">
    <location>
        <begin position="868"/>
        <end position="903"/>
    </location>
</feature>
<dbReference type="InterPro" id="IPR036890">
    <property type="entry name" value="HATPase_C_sf"/>
</dbReference>
<dbReference type="InterPro" id="IPR001789">
    <property type="entry name" value="Sig_transdc_resp-reg_receiver"/>
</dbReference>
<dbReference type="InterPro" id="IPR004358">
    <property type="entry name" value="Sig_transdc_His_kin-like_C"/>
</dbReference>
<dbReference type="InterPro" id="IPR011006">
    <property type="entry name" value="CheY-like_superfamily"/>
</dbReference>
<keyword evidence="7" id="KW-0547">Nucleotide-binding</keyword>
<reference evidence="21" key="1">
    <citation type="submission" date="2021-03" db="EMBL/GenBank/DDBJ databases">
        <title>Comparative genomics and phylogenomic investigation of the class Geoglossomycetes provide insights into ecological specialization and systematics.</title>
        <authorList>
            <person name="Melie T."/>
            <person name="Pirro S."/>
            <person name="Miller A.N."/>
            <person name="Quandt A."/>
        </authorList>
    </citation>
    <scope>NUCLEOTIDE SEQUENCE</scope>
    <source>
        <strain evidence="21">CAQ_001_2017</strain>
    </source>
</reference>
<feature type="domain" description="Histidine kinase" evidence="18">
    <location>
        <begin position="538"/>
        <end position="858"/>
    </location>
</feature>
<accession>A0A9P8LIQ0</accession>
<dbReference type="PROSITE" id="PS50110">
    <property type="entry name" value="RESPONSE_REGULATORY"/>
    <property type="match status" value="1"/>
</dbReference>
<dbReference type="CDD" id="cd00082">
    <property type="entry name" value="HisKA"/>
    <property type="match status" value="1"/>
</dbReference>
<dbReference type="Gene3D" id="3.30.565.10">
    <property type="entry name" value="Histidine kinase-like ATPase, C-terminal domain"/>
    <property type="match status" value="1"/>
</dbReference>
<keyword evidence="8" id="KW-0418">Kinase</keyword>
<feature type="modified residue" description="4-aspartylphosphate" evidence="13">
    <location>
        <position position="1025"/>
    </location>
</feature>
<keyword evidence="10 16" id="KW-1133">Transmembrane helix</keyword>
<dbReference type="InterPro" id="IPR003594">
    <property type="entry name" value="HATPase_dom"/>
</dbReference>
<evidence type="ECO:0000259" key="20">
    <source>
        <dbReference type="PROSITE" id="PS50885"/>
    </source>
</evidence>
<keyword evidence="17" id="KW-0732">Signal</keyword>
<dbReference type="PANTHER" id="PTHR43047">
    <property type="entry name" value="TWO-COMPONENT HISTIDINE PROTEIN KINASE"/>
    <property type="match status" value="1"/>
</dbReference>
<dbReference type="InterPro" id="IPR003661">
    <property type="entry name" value="HisK_dim/P_dom"/>
</dbReference>
<evidence type="ECO:0000313" key="22">
    <source>
        <dbReference type="Proteomes" id="UP000750711"/>
    </source>
</evidence>
<gene>
    <name evidence="21" type="ORF">GP486_000363</name>
</gene>
<comment type="catalytic activity">
    <reaction evidence="1">
        <text>ATP + protein L-histidine = ADP + protein N-phospho-L-histidine.</text>
        <dbReference type="EC" id="2.7.13.3"/>
    </reaction>
</comment>
<dbReference type="Gene3D" id="3.40.50.2300">
    <property type="match status" value="1"/>
</dbReference>
<dbReference type="SUPFAM" id="SSF52172">
    <property type="entry name" value="CheY-like"/>
    <property type="match status" value="1"/>
</dbReference>
<dbReference type="PROSITE" id="PS50885">
    <property type="entry name" value="HAMP"/>
    <property type="match status" value="1"/>
</dbReference>
<keyword evidence="12 16" id="KW-0472">Membrane</keyword>
<feature type="region of interest" description="Disordered" evidence="15">
    <location>
        <begin position="395"/>
        <end position="417"/>
    </location>
</feature>
<evidence type="ECO:0000256" key="15">
    <source>
        <dbReference type="SAM" id="MobiDB-lite"/>
    </source>
</evidence>
<feature type="compositionally biased region" description="Polar residues" evidence="15">
    <location>
        <begin position="729"/>
        <end position="748"/>
    </location>
</feature>
<dbReference type="FunFam" id="1.10.287.130:FF:000004">
    <property type="entry name" value="Ethylene receptor 1"/>
    <property type="match status" value="1"/>
</dbReference>
<keyword evidence="4 13" id="KW-0597">Phosphoprotein</keyword>
<keyword evidence="11" id="KW-0902">Two-component regulatory system</keyword>
<dbReference type="PANTHER" id="PTHR43047:SF72">
    <property type="entry name" value="OSMOSENSING HISTIDINE PROTEIN KINASE SLN1"/>
    <property type="match status" value="1"/>
</dbReference>
<evidence type="ECO:0000256" key="12">
    <source>
        <dbReference type="ARBA" id="ARBA00023136"/>
    </source>
</evidence>
<evidence type="ECO:0000256" key="16">
    <source>
        <dbReference type="SAM" id="Phobius"/>
    </source>
</evidence>
<dbReference type="InterPro" id="IPR036097">
    <property type="entry name" value="HisK_dim/P_sf"/>
</dbReference>
<proteinExistence type="predicted"/>
<dbReference type="GO" id="GO:0005886">
    <property type="term" value="C:plasma membrane"/>
    <property type="evidence" value="ECO:0007669"/>
    <property type="project" value="TreeGrafter"/>
</dbReference>
<evidence type="ECO:0000256" key="1">
    <source>
        <dbReference type="ARBA" id="ARBA00000085"/>
    </source>
</evidence>
<keyword evidence="6 16" id="KW-0812">Transmembrane</keyword>
<comment type="caution">
    <text evidence="21">The sequence shown here is derived from an EMBL/GenBank/DDBJ whole genome shotgun (WGS) entry which is preliminary data.</text>
</comment>
<dbReference type="GO" id="GO:0009927">
    <property type="term" value="F:histidine phosphotransfer kinase activity"/>
    <property type="evidence" value="ECO:0007669"/>
    <property type="project" value="TreeGrafter"/>
</dbReference>
<dbReference type="PROSITE" id="PS50109">
    <property type="entry name" value="HIS_KIN"/>
    <property type="match status" value="1"/>
</dbReference>
<dbReference type="PRINTS" id="PR00344">
    <property type="entry name" value="BCTRLSENSOR"/>
</dbReference>
<feature type="coiled-coil region" evidence="14">
    <location>
        <begin position="479"/>
        <end position="524"/>
    </location>
</feature>
<evidence type="ECO:0000256" key="7">
    <source>
        <dbReference type="ARBA" id="ARBA00022741"/>
    </source>
</evidence>
<sequence>MTSLSLTASLKAAQLSSSLLLLQSTAKAAASRILVQNALQRYNSQSNNSYENWAKAQMDLETALTSGLDTGLSVQAVVLPRAPDGPGGSYGLLNTTVDSGGRITLPDKYPNGSNIVLGEGDLGYPPQLYPNITYGPPYSNSTIDPSLSGNGSAMLIQYPTGYTLNISLSTGSALLLGPLLVNSSFALLSITVPVINNTSTTEILGYLTLVVSAKAIFDIIGSPEGLDNTGQVLLVGPATLNNRLLPGVEIGQEPRVNPHEVDVRFVLPPQSNASQGIRHSQQGWGKPNQPLPMTEYSAVLEAYTTNNDAVNNAGALISSRNEDNIPVSVGYAVPRTTLCDWVLLVEQDIKEAFKPINHLRHILIACVFGTTGVILVLVFPIAHYSVRPIRRLKEATEKSTRPPGYTPEDGSSRSSTSGAIAVEELAPSGDEEGQLRRSRKSFLKRLKHWRRGPHQSKAEVAEDARRRTFRIPGKVQDRKHLIQDELSDLTRTFNEMTEELVTQYEKLEDRVRERTRELELSKKAAEAANESKTLFIANISHELKTPLNGILGIATVTMQEEDTTKVKRSLGIIYKSGDLLLNLLNDLLTFSKNQFGHQLTLNEQEFRLADIGSQISTIFEKQAQDGHIDLRVVFDGPTDVTGASPTAASGDRGYGLTGIGRVRDMILWGDQNRILQVIINLVSNSLKFTPAGGSILVRIRCVGQSEADKKLRHGGSINSRHSRDGARPTGSNVSIPSSGQAQPQSEKHLNTSLSINALSEKSNPQGLGEASPTPPINAKNLIFEFEVQDSGPGIPEHLQERVFEPFVQGDIGLSKKYGGTGLGLSICSQLANLMRGSITLHSSVGSGSTFNMRIPLKLIKERAESATASAVSITSMPEDRATGGNGSRSGVLGRPTQGSGGTIRFDRVSESRLVGLSQPFFTTSPSTREEVTATDLNTTRNFEAAGAEKIRVLVAEDNKVNQEVVLRMLKLEDIYGVLSVVLRLNLPRLTIINIDVTLAMDGQEAFEKVKESIQEQRLFDLIFMDIQV</sequence>
<dbReference type="EMBL" id="JAGHQM010000022">
    <property type="protein sequence ID" value="KAH0566242.1"/>
    <property type="molecule type" value="Genomic_DNA"/>
</dbReference>
<protein>
    <recommendedName>
        <fullName evidence="3">histidine kinase</fullName>
        <ecNumber evidence="3">2.7.13.3</ecNumber>
    </recommendedName>
</protein>
<evidence type="ECO:0000256" key="14">
    <source>
        <dbReference type="SAM" id="Coils"/>
    </source>
</evidence>
<dbReference type="InterPro" id="IPR005467">
    <property type="entry name" value="His_kinase_dom"/>
</dbReference>
<feature type="domain" description="Response regulatory" evidence="19">
    <location>
        <begin position="951"/>
        <end position="1028"/>
    </location>
</feature>
<dbReference type="SUPFAM" id="SSF47384">
    <property type="entry name" value="Homodimeric domain of signal transducing histidine kinase"/>
    <property type="match status" value="1"/>
</dbReference>
<evidence type="ECO:0000256" key="3">
    <source>
        <dbReference type="ARBA" id="ARBA00012438"/>
    </source>
</evidence>
<dbReference type="SMART" id="SM00388">
    <property type="entry name" value="HisKA"/>
    <property type="match status" value="1"/>
</dbReference>
<dbReference type="GO" id="GO:0005524">
    <property type="term" value="F:ATP binding"/>
    <property type="evidence" value="ECO:0007669"/>
    <property type="project" value="UniProtKB-KW"/>
</dbReference>
<dbReference type="InterPro" id="IPR003660">
    <property type="entry name" value="HAMP_dom"/>
</dbReference>
<evidence type="ECO:0000256" key="11">
    <source>
        <dbReference type="ARBA" id="ARBA00023012"/>
    </source>
</evidence>
<dbReference type="AlphaFoldDB" id="A0A9P8LIQ0"/>
<evidence type="ECO:0000259" key="18">
    <source>
        <dbReference type="PROSITE" id="PS50109"/>
    </source>
</evidence>
<evidence type="ECO:0000256" key="8">
    <source>
        <dbReference type="ARBA" id="ARBA00022777"/>
    </source>
</evidence>
<dbReference type="Pfam" id="PF00512">
    <property type="entry name" value="HisKA"/>
    <property type="match status" value="1"/>
</dbReference>
<evidence type="ECO:0000256" key="17">
    <source>
        <dbReference type="SAM" id="SignalP"/>
    </source>
</evidence>
<feature type="region of interest" description="Disordered" evidence="15">
    <location>
        <begin position="708"/>
        <end position="748"/>
    </location>
</feature>
<dbReference type="SUPFAM" id="SSF55874">
    <property type="entry name" value="ATPase domain of HSP90 chaperone/DNA topoisomerase II/histidine kinase"/>
    <property type="match status" value="1"/>
</dbReference>
<comment type="subcellular location">
    <subcellularLocation>
        <location evidence="2">Membrane</location>
    </subcellularLocation>
</comment>
<evidence type="ECO:0000256" key="6">
    <source>
        <dbReference type="ARBA" id="ARBA00022692"/>
    </source>
</evidence>
<dbReference type="Pfam" id="PF02518">
    <property type="entry name" value="HATPase_c"/>
    <property type="match status" value="1"/>
</dbReference>
<dbReference type="Gene3D" id="1.10.287.130">
    <property type="match status" value="1"/>
</dbReference>
<evidence type="ECO:0000256" key="9">
    <source>
        <dbReference type="ARBA" id="ARBA00022840"/>
    </source>
</evidence>
<evidence type="ECO:0000256" key="5">
    <source>
        <dbReference type="ARBA" id="ARBA00022679"/>
    </source>
</evidence>
<evidence type="ECO:0000256" key="13">
    <source>
        <dbReference type="PROSITE-ProRule" id="PRU00169"/>
    </source>
</evidence>
<evidence type="ECO:0000313" key="21">
    <source>
        <dbReference type="EMBL" id="KAH0566242.1"/>
    </source>
</evidence>
<evidence type="ECO:0000256" key="10">
    <source>
        <dbReference type="ARBA" id="ARBA00022989"/>
    </source>
</evidence>
<keyword evidence="9" id="KW-0067">ATP-binding</keyword>
<feature type="signal peptide" evidence="17">
    <location>
        <begin position="1"/>
        <end position="30"/>
    </location>
</feature>
<evidence type="ECO:0000256" key="4">
    <source>
        <dbReference type="ARBA" id="ARBA00022553"/>
    </source>
</evidence>
<name>A0A9P8LIQ0_9PEZI</name>
<feature type="transmembrane region" description="Helical" evidence="16">
    <location>
        <begin position="362"/>
        <end position="382"/>
    </location>
</feature>
<dbReference type="Gene3D" id="6.10.340.10">
    <property type="match status" value="1"/>
</dbReference>
<evidence type="ECO:0000259" key="19">
    <source>
        <dbReference type="PROSITE" id="PS50110"/>
    </source>
</evidence>
<feature type="domain" description="HAMP" evidence="20">
    <location>
        <begin position="483"/>
        <end position="505"/>
    </location>
</feature>
<keyword evidence="14" id="KW-0175">Coiled coil</keyword>
<keyword evidence="22" id="KW-1185">Reference proteome</keyword>
<feature type="chain" id="PRO_5040306368" description="histidine kinase" evidence="17">
    <location>
        <begin position="31"/>
        <end position="1028"/>
    </location>
</feature>
<dbReference type="CDD" id="cd16922">
    <property type="entry name" value="HATPase_EvgS-ArcB-TorS-like"/>
    <property type="match status" value="1"/>
</dbReference>
<dbReference type="EC" id="2.7.13.3" evidence="3"/>
<dbReference type="Proteomes" id="UP000750711">
    <property type="component" value="Unassembled WGS sequence"/>
</dbReference>
<dbReference type="SMART" id="SM00387">
    <property type="entry name" value="HATPase_c"/>
    <property type="match status" value="1"/>
</dbReference>
<evidence type="ECO:0000256" key="2">
    <source>
        <dbReference type="ARBA" id="ARBA00004370"/>
    </source>
</evidence>
<keyword evidence="5" id="KW-0808">Transferase</keyword>
<dbReference type="GO" id="GO:0000155">
    <property type="term" value="F:phosphorelay sensor kinase activity"/>
    <property type="evidence" value="ECO:0007669"/>
    <property type="project" value="InterPro"/>
</dbReference>